<protein>
    <submittedName>
        <fullName evidence="1">Uncharacterized protein</fullName>
    </submittedName>
</protein>
<reference evidence="1" key="1">
    <citation type="submission" date="2019-08" db="EMBL/GenBank/DDBJ databases">
        <authorList>
            <person name="Kucharzyk K."/>
            <person name="Murdoch R.W."/>
            <person name="Higgins S."/>
            <person name="Loffler F."/>
        </authorList>
    </citation>
    <scope>NUCLEOTIDE SEQUENCE</scope>
</reference>
<sequence>MLSTDYIGIQAYKVTAVPSFPDLSILNEFSPSGKHSSGNTPQAFIKRDIDTVKQAADISSRFIVIRKYLKKAGTIQMKLYSSVLTELRNADQFLPRRQLAAYFTLGKFDQQACNWFIYGLQVLHVEKPIFGAE</sequence>
<dbReference type="EMBL" id="VSSQ01042273">
    <property type="protein sequence ID" value="MPM95829.1"/>
    <property type="molecule type" value="Genomic_DNA"/>
</dbReference>
<dbReference type="AlphaFoldDB" id="A0A645E2R9"/>
<comment type="caution">
    <text evidence="1">The sequence shown here is derived from an EMBL/GenBank/DDBJ whole genome shotgun (WGS) entry which is preliminary data.</text>
</comment>
<accession>A0A645E2R9</accession>
<proteinExistence type="predicted"/>
<gene>
    <name evidence="1" type="ORF">SDC9_142984</name>
</gene>
<evidence type="ECO:0000313" key="1">
    <source>
        <dbReference type="EMBL" id="MPM95829.1"/>
    </source>
</evidence>
<organism evidence="1">
    <name type="scientific">bioreactor metagenome</name>
    <dbReference type="NCBI Taxonomy" id="1076179"/>
    <lineage>
        <taxon>unclassified sequences</taxon>
        <taxon>metagenomes</taxon>
        <taxon>ecological metagenomes</taxon>
    </lineage>
</organism>
<name>A0A645E2R9_9ZZZZ</name>